<dbReference type="Proteomes" id="UP000576082">
    <property type="component" value="Unassembled WGS sequence"/>
</dbReference>
<dbReference type="InterPro" id="IPR000421">
    <property type="entry name" value="FA58C"/>
</dbReference>
<dbReference type="Gene3D" id="2.60.120.260">
    <property type="entry name" value="Galactose-binding domain-like"/>
    <property type="match status" value="1"/>
</dbReference>
<evidence type="ECO:0000313" key="3">
    <source>
        <dbReference type="Proteomes" id="UP000576082"/>
    </source>
</evidence>
<sequence length="172" mass="20026">MISMPFDGSTEITDFRIENGMIHWTTSKEIDNKEFIIEASVDGEHWTAVDHLEGKQYSDINREYRYQLKTPSVTTYFRLQREDMEGKTQTYEKVLVYEVLGETPYLNYEVEGNNINFKTNDGNIYVMILDAAGHEEYQGHTKDGGQLSLERGVYFIKLTSAHQHLFKQVIIK</sequence>
<dbReference type="AlphaFoldDB" id="A0A7X9RZL1"/>
<dbReference type="PROSITE" id="PS50022">
    <property type="entry name" value="FA58C_3"/>
    <property type="match status" value="1"/>
</dbReference>
<name>A0A7X9RZL1_9BACT</name>
<feature type="domain" description="F5/8 type C" evidence="1">
    <location>
        <begin position="1"/>
        <end position="102"/>
    </location>
</feature>
<dbReference type="EMBL" id="JABANE010000102">
    <property type="protein sequence ID" value="NME71527.1"/>
    <property type="molecule type" value="Genomic_DNA"/>
</dbReference>
<comment type="caution">
    <text evidence="2">The sequence shown here is derived from an EMBL/GenBank/DDBJ whole genome shotgun (WGS) entry which is preliminary data.</text>
</comment>
<evidence type="ECO:0000313" key="2">
    <source>
        <dbReference type="EMBL" id="NME71527.1"/>
    </source>
</evidence>
<evidence type="ECO:0000259" key="1">
    <source>
        <dbReference type="PROSITE" id="PS50022"/>
    </source>
</evidence>
<reference evidence="2 3" key="1">
    <citation type="submission" date="2020-04" db="EMBL/GenBank/DDBJ databases">
        <title>Flammeovirga sp. SR4, a novel species isolated from seawater.</title>
        <authorList>
            <person name="Wang X."/>
        </authorList>
    </citation>
    <scope>NUCLEOTIDE SEQUENCE [LARGE SCALE GENOMIC DNA]</scope>
    <source>
        <strain evidence="2 3">ATCC 23126</strain>
    </source>
</reference>
<organism evidence="2 3">
    <name type="scientific">Flammeovirga aprica JL-4</name>
    <dbReference type="NCBI Taxonomy" id="694437"/>
    <lineage>
        <taxon>Bacteria</taxon>
        <taxon>Pseudomonadati</taxon>
        <taxon>Bacteroidota</taxon>
        <taxon>Cytophagia</taxon>
        <taxon>Cytophagales</taxon>
        <taxon>Flammeovirgaceae</taxon>
        <taxon>Flammeovirga</taxon>
    </lineage>
</organism>
<proteinExistence type="predicted"/>
<accession>A0A7X9RZL1</accession>
<keyword evidence="3" id="KW-1185">Reference proteome</keyword>
<protein>
    <submittedName>
        <fullName evidence="2">T9SS type A sorting domain-containing protein</fullName>
    </submittedName>
</protein>
<gene>
    <name evidence="2" type="ORF">HHU12_26405</name>
</gene>